<proteinExistence type="predicted"/>
<dbReference type="SUPFAM" id="SSF56112">
    <property type="entry name" value="Protein kinase-like (PK-like)"/>
    <property type="match status" value="1"/>
</dbReference>
<dbReference type="HOGENOM" id="CLU_006533_0_1_12"/>
<reference evidence="2 3" key="1">
    <citation type="submission" date="2012-06" db="EMBL/GenBank/DDBJ databases">
        <title>The complete chromosome of genome of Turneriella parva DSM 21527.</title>
        <authorList>
            <consortium name="US DOE Joint Genome Institute (JGI-PGF)"/>
            <person name="Lucas S."/>
            <person name="Han J."/>
            <person name="Lapidus A."/>
            <person name="Bruce D."/>
            <person name="Goodwin L."/>
            <person name="Pitluck S."/>
            <person name="Peters L."/>
            <person name="Kyrpides N."/>
            <person name="Mavromatis K."/>
            <person name="Ivanova N."/>
            <person name="Mikhailova N."/>
            <person name="Chertkov O."/>
            <person name="Detter J.C."/>
            <person name="Tapia R."/>
            <person name="Han C."/>
            <person name="Land M."/>
            <person name="Hauser L."/>
            <person name="Markowitz V."/>
            <person name="Cheng J.-F."/>
            <person name="Hugenholtz P."/>
            <person name="Woyke T."/>
            <person name="Wu D."/>
            <person name="Gronow S."/>
            <person name="Wellnitz S."/>
            <person name="Brambilla E."/>
            <person name="Klenk H.-P."/>
            <person name="Eisen J.A."/>
        </authorList>
    </citation>
    <scope>NUCLEOTIDE SEQUENCE [LARGE SCALE GENOMIC DNA]</scope>
    <source>
        <strain evidence="3">ATCC BAA-1111 / DSM 21527 / NCTC 11395 / H</strain>
    </source>
</reference>
<dbReference type="PANTHER" id="PTHR43173">
    <property type="entry name" value="ABC1 FAMILY PROTEIN"/>
    <property type="match status" value="1"/>
</dbReference>
<sequence>MGLVDNLKTSVSAAARVAQTSIVFARHAQFFTRVVSNPGAPETARELRRIFESLGATYIKLGQFIASAPGIFPDSYVTEMQALLDRTTPVDFADIEKVLAADLGKDYRQHFRSIEEIPLASASIAQVHAATLSTGESVVLKIQRPNIEAKMDADLGLMSFAARLLEILLPETKRVGVTDVIHELGRSMADETDFIQEAKNIADFQKFLDDTEETDVITPRVVKALSTKRVLTMSRLYGAPLTDLQVVRKYARDPRAVLEKALATWFQSLALVGFFHADVHAGNLMILEDGRIGFLDFGIVGRFSPKVFESLWMLVQGVGEKDYRMIARSLIGLDATGGGGQKVEEEKFAAELRSVFEQVNNFGKVVETAARRGERIEVDEGDLNQMILQIVGVARDNGLKIPREFALLIKQFLYFDRYAQILAPGMSVYSMGPEVQGTRGKARLLPK</sequence>
<feature type="domain" description="ABC1 atypical kinase-like" evidence="1">
    <location>
        <begin position="83"/>
        <end position="328"/>
    </location>
</feature>
<dbReference type="InterPro" id="IPR011009">
    <property type="entry name" value="Kinase-like_dom_sf"/>
</dbReference>
<keyword evidence="3" id="KW-1185">Reference proteome</keyword>
<dbReference type="InterPro" id="IPR004147">
    <property type="entry name" value="ABC1_dom"/>
</dbReference>
<dbReference type="OrthoDB" id="9795390at2"/>
<organism evidence="2 3">
    <name type="scientific">Turneriella parva (strain ATCC BAA-1111 / DSM 21527 / NCTC 11395 / H)</name>
    <name type="common">Leptospira parva</name>
    <dbReference type="NCBI Taxonomy" id="869212"/>
    <lineage>
        <taxon>Bacteria</taxon>
        <taxon>Pseudomonadati</taxon>
        <taxon>Spirochaetota</taxon>
        <taxon>Spirochaetia</taxon>
        <taxon>Leptospirales</taxon>
        <taxon>Leptospiraceae</taxon>
        <taxon>Turneriella</taxon>
    </lineage>
</organism>
<accession>I4BB66</accession>
<dbReference type="RefSeq" id="WP_014805000.1">
    <property type="nucleotide sequence ID" value="NC_018020.1"/>
</dbReference>
<dbReference type="Pfam" id="PF03109">
    <property type="entry name" value="ABC1"/>
    <property type="match status" value="1"/>
</dbReference>
<dbReference type="Proteomes" id="UP000006048">
    <property type="component" value="Chromosome"/>
</dbReference>
<dbReference type="PANTHER" id="PTHR43173:SF22">
    <property type="entry name" value="OS07G0227800 PROTEIN"/>
    <property type="match status" value="1"/>
</dbReference>
<protein>
    <submittedName>
        <fullName evidence="2">ABC-1 domain-containing protein</fullName>
    </submittedName>
</protein>
<dbReference type="CDD" id="cd05121">
    <property type="entry name" value="ABC1_ADCK3-like"/>
    <property type="match status" value="1"/>
</dbReference>
<gene>
    <name evidence="2" type="ordered locus">Turpa_3889</name>
</gene>
<dbReference type="AlphaFoldDB" id="I4BB66"/>
<evidence type="ECO:0000313" key="3">
    <source>
        <dbReference type="Proteomes" id="UP000006048"/>
    </source>
</evidence>
<dbReference type="InterPro" id="IPR051130">
    <property type="entry name" value="Mito_struct-func_regulator"/>
</dbReference>
<dbReference type="KEGG" id="tpx:Turpa_3889"/>
<dbReference type="EMBL" id="CP002959">
    <property type="protein sequence ID" value="AFM14523.1"/>
    <property type="molecule type" value="Genomic_DNA"/>
</dbReference>
<dbReference type="STRING" id="869212.Turpa_3889"/>
<dbReference type="PATRIC" id="fig|869212.3.peg.3919"/>
<evidence type="ECO:0000259" key="1">
    <source>
        <dbReference type="Pfam" id="PF03109"/>
    </source>
</evidence>
<evidence type="ECO:0000313" key="2">
    <source>
        <dbReference type="EMBL" id="AFM14523.1"/>
    </source>
</evidence>
<name>I4BB66_TURPD</name>